<gene>
    <name evidence="1" type="ORF">K0M31_020028</name>
</gene>
<sequence>MINVDQLRGEIKKNTLARLQETNNSNLNKNPHGQNIGGLPPFLPLTSCGGIFVTRRNQKSNNFLGKIAAAVYQHIAHLSNAGWNGDTPVPPAIKHVAVLTSHQADGLCPLYDNETRLNDSALPANAIRANDKNNGTEEIEEETENLPPTRAFRFIPVLFPFRNLHFRPDFQSHCL</sequence>
<protein>
    <submittedName>
        <fullName evidence="1">Uncharacterized protein</fullName>
    </submittedName>
</protein>
<comment type="caution">
    <text evidence="1">The sequence shown here is derived from an EMBL/GenBank/DDBJ whole genome shotgun (WGS) entry which is preliminary data.</text>
</comment>
<dbReference type="EMBL" id="JAHYIQ010000009">
    <property type="protein sequence ID" value="KAK1128890.1"/>
    <property type="molecule type" value="Genomic_DNA"/>
</dbReference>
<dbReference type="AlphaFoldDB" id="A0AA40KQJ5"/>
<reference evidence="1" key="1">
    <citation type="submission" date="2021-10" db="EMBL/GenBank/DDBJ databases">
        <title>Melipona bicolor Genome sequencing and assembly.</title>
        <authorList>
            <person name="Araujo N.S."/>
            <person name="Arias M.C."/>
        </authorList>
    </citation>
    <scope>NUCLEOTIDE SEQUENCE</scope>
    <source>
        <strain evidence="1">USP_2M_L1-L4_2017</strain>
        <tissue evidence="1">Whole body</tissue>
    </source>
</reference>
<organism evidence="1 2">
    <name type="scientific">Melipona bicolor</name>
    <dbReference type="NCBI Taxonomy" id="60889"/>
    <lineage>
        <taxon>Eukaryota</taxon>
        <taxon>Metazoa</taxon>
        <taxon>Ecdysozoa</taxon>
        <taxon>Arthropoda</taxon>
        <taxon>Hexapoda</taxon>
        <taxon>Insecta</taxon>
        <taxon>Pterygota</taxon>
        <taxon>Neoptera</taxon>
        <taxon>Endopterygota</taxon>
        <taxon>Hymenoptera</taxon>
        <taxon>Apocrita</taxon>
        <taxon>Aculeata</taxon>
        <taxon>Apoidea</taxon>
        <taxon>Anthophila</taxon>
        <taxon>Apidae</taxon>
        <taxon>Melipona</taxon>
    </lineage>
</organism>
<keyword evidence="2" id="KW-1185">Reference proteome</keyword>
<name>A0AA40KQJ5_9HYME</name>
<proteinExistence type="predicted"/>
<dbReference type="Proteomes" id="UP001177670">
    <property type="component" value="Unassembled WGS sequence"/>
</dbReference>
<evidence type="ECO:0000313" key="1">
    <source>
        <dbReference type="EMBL" id="KAK1128890.1"/>
    </source>
</evidence>
<evidence type="ECO:0000313" key="2">
    <source>
        <dbReference type="Proteomes" id="UP001177670"/>
    </source>
</evidence>
<accession>A0AA40KQJ5</accession>